<dbReference type="AlphaFoldDB" id="A0AAW0N5P3"/>
<evidence type="ECO:0000313" key="2">
    <source>
        <dbReference type="Proteomes" id="UP001460270"/>
    </source>
</evidence>
<evidence type="ECO:0000313" key="1">
    <source>
        <dbReference type="EMBL" id="KAK7889320.1"/>
    </source>
</evidence>
<protein>
    <submittedName>
        <fullName evidence="1">Uncharacterized protein</fullName>
    </submittedName>
</protein>
<dbReference type="Proteomes" id="UP001460270">
    <property type="component" value="Unassembled WGS sequence"/>
</dbReference>
<gene>
    <name evidence="1" type="ORF">WMY93_024880</name>
</gene>
<organism evidence="1 2">
    <name type="scientific">Mugilogobius chulae</name>
    <name type="common">yellowstripe goby</name>
    <dbReference type="NCBI Taxonomy" id="88201"/>
    <lineage>
        <taxon>Eukaryota</taxon>
        <taxon>Metazoa</taxon>
        <taxon>Chordata</taxon>
        <taxon>Craniata</taxon>
        <taxon>Vertebrata</taxon>
        <taxon>Euteleostomi</taxon>
        <taxon>Actinopterygii</taxon>
        <taxon>Neopterygii</taxon>
        <taxon>Teleostei</taxon>
        <taxon>Neoteleostei</taxon>
        <taxon>Acanthomorphata</taxon>
        <taxon>Gobiaria</taxon>
        <taxon>Gobiiformes</taxon>
        <taxon>Gobioidei</taxon>
        <taxon>Gobiidae</taxon>
        <taxon>Gobionellinae</taxon>
        <taxon>Mugilogobius</taxon>
    </lineage>
</organism>
<accession>A0AAW0N5P3</accession>
<name>A0AAW0N5P3_9GOBI</name>
<sequence length="183" mass="19978">MFCLVADDAKEKASNSCTFSSAQLSVLLRFCLDPARARIKGGDGSATGGTADSALRSRLNHDRTGPIEIRAQGYSEEGVVRRPPKQEVVAALSLERATDICTLRMGTEAPLQHGKKGIEIRRNKADIGNHSEDVITTSAPVTDLKERWPELFSEAQVESKLIKLYKTKIRSVGREDGGTFYGL</sequence>
<keyword evidence="2" id="KW-1185">Reference proteome</keyword>
<dbReference type="EMBL" id="JBBPFD010000018">
    <property type="protein sequence ID" value="KAK7889320.1"/>
    <property type="molecule type" value="Genomic_DNA"/>
</dbReference>
<reference evidence="2" key="1">
    <citation type="submission" date="2024-04" db="EMBL/GenBank/DDBJ databases">
        <title>Salinicola lusitanus LLJ914,a marine bacterium isolated from the Okinawa Trough.</title>
        <authorList>
            <person name="Li J."/>
        </authorList>
    </citation>
    <scope>NUCLEOTIDE SEQUENCE [LARGE SCALE GENOMIC DNA]</scope>
</reference>
<comment type="caution">
    <text evidence="1">The sequence shown here is derived from an EMBL/GenBank/DDBJ whole genome shotgun (WGS) entry which is preliminary data.</text>
</comment>
<proteinExistence type="predicted"/>